<reference evidence="1 2" key="1">
    <citation type="journal article" date="2023" name="Nucleic Acids Res.">
        <title>The hologenome of Daphnia magna reveals possible DNA methylation and microbiome-mediated evolution of the host genome.</title>
        <authorList>
            <person name="Chaturvedi A."/>
            <person name="Li X."/>
            <person name="Dhandapani V."/>
            <person name="Marshall H."/>
            <person name="Kissane S."/>
            <person name="Cuenca-Cambronero M."/>
            <person name="Asole G."/>
            <person name="Calvet F."/>
            <person name="Ruiz-Romero M."/>
            <person name="Marangio P."/>
            <person name="Guigo R."/>
            <person name="Rago D."/>
            <person name="Mirbahai L."/>
            <person name="Eastwood N."/>
            <person name="Colbourne J.K."/>
            <person name="Zhou J."/>
            <person name="Mallon E."/>
            <person name="Orsini L."/>
        </authorList>
    </citation>
    <scope>NUCLEOTIDE SEQUENCE [LARGE SCALE GENOMIC DNA]</scope>
    <source>
        <strain evidence="1">LRV0_1</strain>
    </source>
</reference>
<keyword evidence="2" id="KW-1185">Reference proteome</keyword>
<comment type="caution">
    <text evidence="1">The sequence shown here is derived from an EMBL/GenBank/DDBJ whole genome shotgun (WGS) entry which is preliminary data.</text>
</comment>
<dbReference type="Proteomes" id="UP001234178">
    <property type="component" value="Unassembled WGS sequence"/>
</dbReference>
<sequence length="62" mass="7331">MKENKQIFQLSRYGGIKHGRTDDRRDRNKVEFDEMSHICSKHLKKTSENQSRALLVKIDGTR</sequence>
<organism evidence="1 2">
    <name type="scientific">Daphnia magna</name>
    <dbReference type="NCBI Taxonomy" id="35525"/>
    <lineage>
        <taxon>Eukaryota</taxon>
        <taxon>Metazoa</taxon>
        <taxon>Ecdysozoa</taxon>
        <taxon>Arthropoda</taxon>
        <taxon>Crustacea</taxon>
        <taxon>Branchiopoda</taxon>
        <taxon>Diplostraca</taxon>
        <taxon>Cladocera</taxon>
        <taxon>Anomopoda</taxon>
        <taxon>Daphniidae</taxon>
        <taxon>Daphnia</taxon>
    </lineage>
</organism>
<gene>
    <name evidence="1" type="ORF">OUZ56_002947</name>
</gene>
<protein>
    <submittedName>
        <fullName evidence="1">Uncharacterized protein</fullName>
    </submittedName>
</protein>
<proteinExistence type="predicted"/>
<name>A0ABR0A7C0_9CRUS</name>
<dbReference type="EMBL" id="JAOYFB010000036">
    <property type="protein sequence ID" value="KAK4021013.1"/>
    <property type="molecule type" value="Genomic_DNA"/>
</dbReference>
<evidence type="ECO:0000313" key="2">
    <source>
        <dbReference type="Proteomes" id="UP001234178"/>
    </source>
</evidence>
<accession>A0ABR0A7C0</accession>
<evidence type="ECO:0000313" key="1">
    <source>
        <dbReference type="EMBL" id="KAK4021013.1"/>
    </source>
</evidence>